<dbReference type="SUPFAM" id="SSF51445">
    <property type="entry name" value="(Trans)glycosidases"/>
    <property type="match status" value="1"/>
</dbReference>
<sequence>MNRLQGLVEEWGIIAAVILLIFMSVESSESNAVLTGAETEGTEIPGNASAIISQAAFTPTVKACPTQKGRVERYWTLTDQAGREAYWQGFNVSGSVKLAETGFKPFKNTADARQTFQQIKQQTGANIVRFTLAWEGVQPEPNYIDHQYLADITAQLKQAIDQGIYVILDYHQDLFSRHLFNQKSWHTGNGAPAWVVPDEDYPPEYCGPVCFSWSQHNITDKAVRLAFRRFWADATVQTSIGPIRIQTAFLDQLAATLDYIREQLTSDELSYILGVDPFNEPVDGGMEGLSPKEWDNQVLWPFYQRVRQVMDNTGWQQQYVYAEPLVFWNTNAGVVKATGGHHLNQPPGKGFIFNSHYYDAARMSWRLLSVKSGSYIDAFDQIRQEASFLQLPILVSEFGMWLHGKGSKDPIRMLKGQRQGMALSQLTDDKRPAFCSPFISATQWHWDIYYDNHHEYQNGSPDKLNTKWDAWNDENFSVVSNYGNTFNLPAPLLQRAYPERIAGQLWHSYFNDVVMDKKGNSLNWVGIKPLGGDIVKWQNHPFFWAAWRGDVSGDSWFYLPTELVNNGFIVLTDQYFVRSEQLFDQQITDIKWEPVTKGPLMAGGRLVVSHHKETDQFLLVIAKQDSLEEISWSALQQQLKITINSQLSPLVVSK</sequence>
<dbReference type="InterPro" id="IPR052066">
    <property type="entry name" value="Glycosphingolipid_Hydrolases"/>
</dbReference>
<dbReference type="PANTHER" id="PTHR31308:SF5">
    <property type="entry name" value="ERGOSTERYL-BETA-GLUCOSIDASE"/>
    <property type="match status" value="1"/>
</dbReference>
<dbReference type="AlphaFoldDB" id="A0A853I8X6"/>
<organism evidence="4 5">
    <name type="scientific">Spartinivicinus marinus</name>
    <dbReference type="NCBI Taxonomy" id="2994442"/>
    <lineage>
        <taxon>Bacteria</taxon>
        <taxon>Pseudomonadati</taxon>
        <taxon>Pseudomonadota</taxon>
        <taxon>Gammaproteobacteria</taxon>
        <taxon>Oceanospirillales</taxon>
        <taxon>Zooshikellaceae</taxon>
        <taxon>Spartinivicinus</taxon>
    </lineage>
</organism>
<protein>
    <submittedName>
        <fullName evidence="4">Cellulase family glycosylhydrolase</fullName>
    </submittedName>
</protein>
<comment type="caution">
    <text evidence="4">The sequence shown here is derived from an EMBL/GenBank/DDBJ whole genome shotgun (WGS) entry which is preliminary data.</text>
</comment>
<evidence type="ECO:0000313" key="4">
    <source>
        <dbReference type="EMBL" id="NYZ66524.1"/>
    </source>
</evidence>
<reference evidence="4 5" key="1">
    <citation type="submission" date="2020-07" db="EMBL/GenBank/DDBJ databases">
        <title>Endozoicomonas sp. nov., isolated from sediment.</title>
        <authorList>
            <person name="Gu T."/>
        </authorList>
    </citation>
    <scope>NUCLEOTIDE SEQUENCE [LARGE SCALE GENOMIC DNA]</scope>
    <source>
        <strain evidence="4 5">SM1973</strain>
    </source>
</reference>
<dbReference type="Gene3D" id="3.20.20.80">
    <property type="entry name" value="Glycosidases"/>
    <property type="match status" value="1"/>
</dbReference>
<evidence type="ECO:0000313" key="5">
    <source>
        <dbReference type="Proteomes" id="UP000569732"/>
    </source>
</evidence>
<dbReference type="InterPro" id="IPR001547">
    <property type="entry name" value="Glyco_hydro_5"/>
</dbReference>
<evidence type="ECO:0000256" key="1">
    <source>
        <dbReference type="ARBA" id="ARBA00022801"/>
    </source>
</evidence>
<keyword evidence="2" id="KW-0326">Glycosidase</keyword>
<feature type="domain" description="Glycoside hydrolase family 5" evidence="3">
    <location>
        <begin position="79"/>
        <end position="400"/>
    </location>
</feature>
<dbReference type="GO" id="GO:0000272">
    <property type="term" value="P:polysaccharide catabolic process"/>
    <property type="evidence" value="ECO:0007669"/>
    <property type="project" value="InterPro"/>
</dbReference>
<dbReference type="GO" id="GO:0004553">
    <property type="term" value="F:hydrolase activity, hydrolyzing O-glycosyl compounds"/>
    <property type="evidence" value="ECO:0007669"/>
    <property type="project" value="InterPro"/>
</dbReference>
<evidence type="ECO:0000256" key="2">
    <source>
        <dbReference type="ARBA" id="ARBA00023295"/>
    </source>
</evidence>
<dbReference type="Proteomes" id="UP000569732">
    <property type="component" value="Unassembled WGS sequence"/>
</dbReference>
<dbReference type="Pfam" id="PF00150">
    <property type="entry name" value="Cellulase"/>
    <property type="match status" value="1"/>
</dbReference>
<proteinExistence type="predicted"/>
<dbReference type="PANTHER" id="PTHR31308">
    <property type="match status" value="1"/>
</dbReference>
<dbReference type="RefSeq" id="WP_180568546.1">
    <property type="nucleotide sequence ID" value="NZ_JACCKB010000014.1"/>
</dbReference>
<evidence type="ECO:0000259" key="3">
    <source>
        <dbReference type="Pfam" id="PF00150"/>
    </source>
</evidence>
<gene>
    <name evidence="4" type="ORF">H0A36_10925</name>
</gene>
<keyword evidence="5" id="KW-1185">Reference proteome</keyword>
<name>A0A853I8X6_9GAMM</name>
<dbReference type="EMBL" id="JACCKB010000014">
    <property type="protein sequence ID" value="NYZ66524.1"/>
    <property type="molecule type" value="Genomic_DNA"/>
</dbReference>
<keyword evidence="1" id="KW-0378">Hydrolase</keyword>
<accession>A0A853I8X6</accession>
<dbReference type="InterPro" id="IPR017853">
    <property type="entry name" value="GH"/>
</dbReference>